<name>A0A8H7DIC1_9AGAR</name>
<reference evidence="2" key="1">
    <citation type="submission" date="2020-05" db="EMBL/GenBank/DDBJ databases">
        <title>Mycena genomes resolve the evolution of fungal bioluminescence.</title>
        <authorList>
            <person name="Tsai I.J."/>
        </authorList>
    </citation>
    <scope>NUCLEOTIDE SEQUENCE</scope>
    <source>
        <strain evidence="2">160909Yilan</strain>
    </source>
</reference>
<feature type="compositionally biased region" description="Pro residues" evidence="1">
    <location>
        <begin position="306"/>
        <end position="315"/>
    </location>
</feature>
<evidence type="ECO:0000313" key="2">
    <source>
        <dbReference type="EMBL" id="KAF7374292.1"/>
    </source>
</evidence>
<keyword evidence="3" id="KW-1185">Reference proteome</keyword>
<evidence type="ECO:0000313" key="3">
    <source>
        <dbReference type="Proteomes" id="UP000623467"/>
    </source>
</evidence>
<proteinExistence type="predicted"/>
<feature type="compositionally biased region" description="Low complexity" evidence="1">
    <location>
        <begin position="296"/>
        <end position="305"/>
    </location>
</feature>
<feature type="region of interest" description="Disordered" evidence="1">
    <location>
        <begin position="206"/>
        <end position="322"/>
    </location>
</feature>
<feature type="compositionally biased region" description="Polar residues" evidence="1">
    <location>
        <begin position="279"/>
        <end position="289"/>
    </location>
</feature>
<evidence type="ECO:0000256" key="1">
    <source>
        <dbReference type="SAM" id="MobiDB-lite"/>
    </source>
</evidence>
<organism evidence="2 3">
    <name type="scientific">Mycena sanguinolenta</name>
    <dbReference type="NCBI Taxonomy" id="230812"/>
    <lineage>
        <taxon>Eukaryota</taxon>
        <taxon>Fungi</taxon>
        <taxon>Dikarya</taxon>
        <taxon>Basidiomycota</taxon>
        <taxon>Agaricomycotina</taxon>
        <taxon>Agaricomycetes</taxon>
        <taxon>Agaricomycetidae</taxon>
        <taxon>Agaricales</taxon>
        <taxon>Marasmiineae</taxon>
        <taxon>Mycenaceae</taxon>
        <taxon>Mycena</taxon>
    </lineage>
</organism>
<dbReference type="OrthoDB" id="3235325at2759"/>
<dbReference type="Proteomes" id="UP000623467">
    <property type="component" value="Unassembled WGS sequence"/>
</dbReference>
<protein>
    <submittedName>
        <fullName evidence="2">Uncharacterized protein</fullName>
    </submittedName>
</protein>
<accession>A0A8H7DIC1</accession>
<comment type="caution">
    <text evidence="2">The sequence shown here is derived from an EMBL/GenBank/DDBJ whole genome shotgun (WGS) entry which is preliminary data.</text>
</comment>
<gene>
    <name evidence="2" type="ORF">MSAN_00312400</name>
</gene>
<dbReference type="AlphaFoldDB" id="A0A8H7DIC1"/>
<dbReference type="EMBL" id="JACAZH010000002">
    <property type="protein sequence ID" value="KAF7374292.1"/>
    <property type="molecule type" value="Genomic_DNA"/>
</dbReference>
<sequence>MSMNRPHPYEHQNYSLQNGMSFQSLEIQRLKEENLTLRAQNSVLQTNIQSLISALSMRPSLPVSIPTPPPASMATLNEEDFPDSKFWHKKQWTDRIKKDAGKTSTPDHLRATKGCLLFMTNETGDFPTPARVEEARNHCYSLFFEYNKEGTLPNVWGEASATLLARFRSSTEAAFPELRYCASHWKSDRLARLVYASWCGTHRKKEKVKSEVLSDPEDDDSSTSDIETVTAPVVASKRARAGDIDRREAKKIKGSTPKPRSSDQLPKAKRMKNPLYRQTPATIQPTATNADEPSDTPETTATTGTPPTPPLPPSSIPSASGLVSAATTISPLEPVAVNPVSLESVSPAVLISPLESVPPLMPPSSCSPSLSAHCLAWHSNTSTCFSQAGKAVVENKSAVIPNASDGAQLPPTPTPNQATVLPTAGTSPTAITVTVTAPTLLPPPQTPAIINAPLPKVRKWNPAANSTTARGMCSYEYKQKHPNATAADFDEYYKKLSTADKQPYKDREIAAKAAKAQAAAG</sequence>